<organism evidence="1">
    <name type="scientific">marine metagenome</name>
    <dbReference type="NCBI Taxonomy" id="408172"/>
    <lineage>
        <taxon>unclassified sequences</taxon>
        <taxon>metagenomes</taxon>
        <taxon>ecological metagenomes</taxon>
    </lineage>
</organism>
<protein>
    <recommendedName>
        <fullName evidence="2">ACT domain-containing protein</fullName>
    </recommendedName>
</protein>
<name>A0A381TYA7_9ZZZZ</name>
<accession>A0A381TYA7</accession>
<evidence type="ECO:0000313" key="1">
    <source>
        <dbReference type="EMBL" id="SVA20448.1"/>
    </source>
</evidence>
<dbReference type="InterPro" id="IPR045865">
    <property type="entry name" value="ACT-like_dom_sf"/>
</dbReference>
<evidence type="ECO:0008006" key="2">
    <source>
        <dbReference type="Google" id="ProtNLM"/>
    </source>
</evidence>
<dbReference type="AlphaFoldDB" id="A0A381TYA7"/>
<dbReference type="SUPFAM" id="SSF55021">
    <property type="entry name" value="ACT-like"/>
    <property type="match status" value="1"/>
</dbReference>
<reference evidence="1" key="1">
    <citation type="submission" date="2018-05" db="EMBL/GenBank/DDBJ databases">
        <authorList>
            <person name="Lanie J.A."/>
            <person name="Ng W.-L."/>
            <person name="Kazmierczak K.M."/>
            <person name="Andrzejewski T.M."/>
            <person name="Davidsen T.M."/>
            <person name="Wayne K.J."/>
            <person name="Tettelin H."/>
            <person name="Glass J.I."/>
            <person name="Rusch D."/>
            <person name="Podicherti R."/>
            <person name="Tsui H.-C.T."/>
            <person name="Winkler M.E."/>
        </authorList>
    </citation>
    <scope>NUCLEOTIDE SEQUENCE</scope>
</reference>
<sequence length="150" mass="16049">MDIKIRQIGLWRTEVARRSGALARVLEPLAQQGTDLVVVRVRAAPGRAKRNVVEVYAGEGRRAAAVAREAGFSLSPATTLLLQGENRPGFAYAAANAVAWAGIAIRDHEAGVVGDRFSSTLTFASEEDAKKAVIVIRRVIGDGERQSPQS</sequence>
<dbReference type="EMBL" id="UINC01005303">
    <property type="protein sequence ID" value="SVA20448.1"/>
    <property type="molecule type" value="Genomic_DNA"/>
</dbReference>
<proteinExistence type="predicted"/>
<gene>
    <name evidence="1" type="ORF">METZ01_LOCUS73302</name>
</gene>